<organism evidence="2 3">
    <name type="scientific">Microbotryum silenes-dioicae</name>
    <dbReference type="NCBI Taxonomy" id="796604"/>
    <lineage>
        <taxon>Eukaryota</taxon>
        <taxon>Fungi</taxon>
        <taxon>Dikarya</taxon>
        <taxon>Basidiomycota</taxon>
        <taxon>Pucciniomycotina</taxon>
        <taxon>Microbotryomycetes</taxon>
        <taxon>Microbotryales</taxon>
        <taxon>Microbotryaceae</taxon>
        <taxon>Microbotryum</taxon>
    </lineage>
</organism>
<dbReference type="AlphaFoldDB" id="A0A2X0NQD8"/>
<accession>A0A2X0NQD8</accession>
<gene>
    <name evidence="2" type="primary">BQ5605_C015g07731</name>
    <name evidence="2" type="ORF">BQ5605_C015G07731</name>
</gene>
<proteinExistence type="predicted"/>
<feature type="region of interest" description="Disordered" evidence="1">
    <location>
        <begin position="29"/>
        <end position="108"/>
    </location>
</feature>
<keyword evidence="3" id="KW-1185">Reference proteome</keyword>
<name>A0A2X0NQD8_9BASI</name>
<dbReference type="EMBL" id="FQNC01000015">
    <property type="protein sequence ID" value="SGY17272.1"/>
    <property type="molecule type" value="Genomic_DNA"/>
</dbReference>
<reference evidence="2 3" key="1">
    <citation type="submission" date="2016-11" db="EMBL/GenBank/DDBJ databases">
        <authorList>
            <person name="Jaros S."/>
            <person name="Januszkiewicz K."/>
            <person name="Wedrychowicz H."/>
        </authorList>
    </citation>
    <scope>NUCLEOTIDE SEQUENCE [LARGE SCALE GENOMIC DNA]</scope>
</reference>
<protein>
    <submittedName>
        <fullName evidence="2">BQ5605_C015g07731 protein</fullName>
    </submittedName>
</protein>
<dbReference type="STRING" id="796604.A0A2X0NQD8"/>
<feature type="compositionally biased region" description="Low complexity" evidence="1">
    <location>
        <begin position="40"/>
        <end position="51"/>
    </location>
</feature>
<evidence type="ECO:0000313" key="2">
    <source>
        <dbReference type="EMBL" id="SGY17272.1"/>
    </source>
</evidence>
<evidence type="ECO:0000256" key="1">
    <source>
        <dbReference type="SAM" id="MobiDB-lite"/>
    </source>
</evidence>
<sequence length="316" mass="35301">MRSKIGDFPGLYLRASGWAFGGPSVPVPYSFPRDPAFAESTSTNQSTSRRSGQNDFVGQQLPPHQPMPDVHSVPQQRPHSPEPPGVCSVRARRHPPATQSPMALRPLPEGAYPRHDLGAMDLLCRKCSAFHWDFKRLGGRDTPVFRAFCDDGKVDLPKIKKPPCTLLELLTGNGQGMSDIMPLFLGAVYLTKTRCTVCTVEKLFREQILAFNENLAMASFGTSQDYGMIGAGGPPPFYLSGNVYHRMGMLAPARGSNPVFAQILFQLVIAYRQILPRLDKMMLQENRRAQQFLMAREFINREDAHAYQLHLFAPRN</sequence>
<dbReference type="PANTHER" id="PTHR45786">
    <property type="entry name" value="DNA BINDING PROTEIN-LIKE"/>
    <property type="match status" value="1"/>
</dbReference>
<evidence type="ECO:0000313" key="3">
    <source>
        <dbReference type="Proteomes" id="UP000249464"/>
    </source>
</evidence>
<dbReference type="PANTHER" id="PTHR45786:SF74">
    <property type="entry name" value="ATP-DEPENDENT DNA HELICASE"/>
    <property type="match status" value="1"/>
</dbReference>
<dbReference type="Proteomes" id="UP000249464">
    <property type="component" value="Unassembled WGS sequence"/>
</dbReference>